<gene>
    <name evidence="2" type="ORF">GCM10007874_61760</name>
</gene>
<keyword evidence="1" id="KW-0472">Membrane</keyword>
<keyword evidence="3" id="KW-1185">Reference proteome</keyword>
<dbReference type="Proteomes" id="UP001156882">
    <property type="component" value="Unassembled WGS sequence"/>
</dbReference>
<dbReference type="EMBL" id="BSPC01000069">
    <property type="protein sequence ID" value="GLS23156.1"/>
    <property type="molecule type" value="Genomic_DNA"/>
</dbReference>
<feature type="transmembrane region" description="Helical" evidence="1">
    <location>
        <begin position="21"/>
        <end position="47"/>
    </location>
</feature>
<dbReference type="RefSeq" id="WP_284316081.1">
    <property type="nucleotide sequence ID" value="NZ_BSPC01000069.1"/>
</dbReference>
<evidence type="ECO:0000313" key="2">
    <source>
        <dbReference type="EMBL" id="GLS23156.1"/>
    </source>
</evidence>
<evidence type="ECO:0000256" key="1">
    <source>
        <dbReference type="SAM" id="Phobius"/>
    </source>
</evidence>
<feature type="transmembrane region" description="Helical" evidence="1">
    <location>
        <begin position="67"/>
        <end position="90"/>
    </location>
</feature>
<comment type="caution">
    <text evidence="2">The sequence shown here is derived from an EMBL/GenBank/DDBJ whole genome shotgun (WGS) entry which is preliminary data.</text>
</comment>
<protein>
    <recommendedName>
        <fullName evidence="4">DUF2569 domain-containing protein</fullName>
    </recommendedName>
</protein>
<keyword evidence="1" id="KW-0812">Transmembrane</keyword>
<sequence length="179" mass="19413">MTYSSQPALDVYQKPDGPVGIGGWLILPILHLCGSIVLTLINLYGIVSEWSGIKAIIMGGNDKLVALRLPLAISSILGVAVLILACVCLYRLFARSPTVPRLMTFFYVGMVVATLGDVAADNMMASILGSSTDPDNVRDLLRVTVAAAIWIPYFNRSRRVANTFRAREAAVDRKIGEVF</sequence>
<organism evidence="2 3">
    <name type="scientific">Labrys miyagiensis</name>
    <dbReference type="NCBI Taxonomy" id="346912"/>
    <lineage>
        <taxon>Bacteria</taxon>
        <taxon>Pseudomonadati</taxon>
        <taxon>Pseudomonadota</taxon>
        <taxon>Alphaproteobacteria</taxon>
        <taxon>Hyphomicrobiales</taxon>
        <taxon>Xanthobacteraceae</taxon>
        <taxon>Labrys</taxon>
    </lineage>
</organism>
<dbReference type="Pfam" id="PF10754">
    <property type="entry name" value="DUF2569"/>
    <property type="match status" value="1"/>
</dbReference>
<proteinExistence type="predicted"/>
<name>A0ABQ6CS03_9HYPH</name>
<evidence type="ECO:0008006" key="4">
    <source>
        <dbReference type="Google" id="ProtNLM"/>
    </source>
</evidence>
<feature type="transmembrane region" description="Helical" evidence="1">
    <location>
        <begin position="102"/>
        <end position="120"/>
    </location>
</feature>
<evidence type="ECO:0000313" key="3">
    <source>
        <dbReference type="Proteomes" id="UP001156882"/>
    </source>
</evidence>
<dbReference type="InterPro" id="IPR019690">
    <property type="entry name" value="DUF2569"/>
</dbReference>
<reference evidence="3" key="1">
    <citation type="journal article" date="2019" name="Int. J. Syst. Evol. Microbiol.">
        <title>The Global Catalogue of Microorganisms (GCM) 10K type strain sequencing project: providing services to taxonomists for standard genome sequencing and annotation.</title>
        <authorList>
            <consortium name="The Broad Institute Genomics Platform"/>
            <consortium name="The Broad Institute Genome Sequencing Center for Infectious Disease"/>
            <person name="Wu L."/>
            <person name="Ma J."/>
        </authorList>
    </citation>
    <scope>NUCLEOTIDE SEQUENCE [LARGE SCALE GENOMIC DNA]</scope>
    <source>
        <strain evidence="3">NBRC 101365</strain>
    </source>
</reference>
<feature type="transmembrane region" description="Helical" evidence="1">
    <location>
        <begin position="140"/>
        <end position="155"/>
    </location>
</feature>
<accession>A0ABQ6CS03</accession>
<keyword evidence="1" id="KW-1133">Transmembrane helix</keyword>